<feature type="domain" description="Aminoglycoside phosphotransferase" evidence="1">
    <location>
        <begin position="70"/>
        <end position="296"/>
    </location>
</feature>
<dbReference type="GO" id="GO:0016301">
    <property type="term" value="F:kinase activity"/>
    <property type="evidence" value="ECO:0007669"/>
    <property type="project" value="UniProtKB-KW"/>
</dbReference>
<keyword evidence="3" id="KW-1185">Reference proteome</keyword>
<dbReference type="GeneID" id="70131121"/>
<dbReference type="PANTHER" id="PTHR21310">
    <property type="entry name" value="AMINOGLYCOSIDE PHOSPHOTRANSFERASE-RELATED-RELATED"/>
    <property type="match status" value="1"/>
</dbReference>
<name>A0A9P8UU38_9PEZI</name>
<keyword evidence="2" id="KW-0418">Kinase</keyword>
<dbReference type="Proteomes" id="UP000758603">
    <property type="component" value="Unassembled WGS sequence"/>
</dbReference>
<evidence type="ECO:0000313" key="2">
    <source>
        <dbReference type="EMBL" id="KAH6658102.1"/>
    </source>
</evidence>
<dbReference type="PANTHER" id="PTHR21310:SF13">
    <property type="entry name" value="AMINOGLYCOSIDE PHOSPHOTRANSFERASE DOMAIN-CONTAINING PROTEIN"/>
    <property type="match status" value="1"/>
</dbReference>
<dbReference type="Gene3D" id="3.90.1200.10">
    <property type="match status" value="1"/>
</dbReference>
<gene>
    <name evidence="2" type="ORF">BKA67DRAFT_557151</name>
</gene>
<accession>A0A9P8UU38</accession>
<protein>
    <submittedName>
        <fullName evidence="2">Kinase-like domain-containing protein</fullName>
    </submittedName>
</protein>
<dbReference type="InterPro" id="IPR002575">
    <property type="entry name" value="Aminoglycoside_PTrfase"/>
</dbReference>
<evidence type="ECO:0000259" key="1">
    <source>
        <dbReference type="Pfam" id="PF01636"/>
    </source>
</evidence>
<dbReference type="RefSeq" id="XP_045962336.1">
    <property type="nucleotide sequence ID" value="XM_046102229.1"/>
</dbReference>
<sequence length="395" mass="44540">MANPKLYLPPNLSEDLIRKLLADLRLPEPTTVKPLITTAAYHNIYLISFPGESALSLGQAQPNEPDGSISLVLRVSGKHLPRIKTLNEVAAMTWVRDATKIPVPAIVCFDASQDNAIGHEYILLEKAPGVSVDTIYDSLDDEKREYLIIQLMNYLMELRQCEWHHSGGLSMNENGKIVPGRVLAENFWQAPEIGEFWGSEETIDTLNVTGPFDTYTDYVEGHIQQYTLNIEKHASLEWMRDIIPRLQAFVAFLKCNATNLNDTKYILSQRDLHFGNIMCDSVTLQITAVLDWEFSAVLPLPIWTPGGGFLWNAQEGPEALAERDRLYQIFTKLCKSLDCDLVADFDIKNQKPYLEISRVLNYVRAIVEVCPRGQKSDSVRSWRTAAEEALTELGA</sequence>
<reference evidence="2" key="1">
    <citation type="journal article" date="2021" name="Nat. Commun.">
        <title>Genetic determinants of endophytism in the Arabidopsis root mycobiome.</title>
        <authorList>
            <person name="Mesny F."/>
            <person name="Miyauchi S."/>
            <person name="Thiergart T."/>
            <person name="Pickel B."/>
            <person name="Atanasova L."/>
            <person name="Karlsson M."/>
            <person name="Huettel B."/>
            <person name="Barry K.W."/>
            <person name="Haridas S."/>
            <person name="Chen C."/>
            <person name="Bauer D."/>
            <person name="Andreopoulos W."/>
            <person name="Pangilinan J."/>
            <person name="LaButti K."/>
            <person name="Riley R."/>
            <person name="Lipzen A."/>
            <person name="Clum A."/>
            <person name="Drula E."/>
            <person name="Henrissat B."/>
            <person name="Kohler A."/>
            <person name="Grigoriev I.V."/>
            <person name="Martin F.M."/>
            <person name="Hacquard S."/>
        </authorList>
    </citation>
    <scope>NUCLEOTIDE SEQUENCE</scope>
    <source>
        <strain evidence="2">MPI-SDFR-AT-0073</strain>
    </source>
</reference>
<dbReference type="EMBL" id="JAGPXC010000002">
    <property type="protein sequence ID" value="KAH6658102.1"/>
    <property type="molecule type" value="Genomic_DNA"/>
</dbReference>
<dbReference type="InterPro" id="IPR051678">
    <property type="entry name" value="AGP_Transferase"/>
</dbReference>
<dbReference type="Pfam" id="PF01636">
    <property type="entry name" value="APH"/>
    <property type="match status" value="1"/>
</dbReference>
<evidence type="ECO:0000313" key="3">
    <source>
        <dbReference type="Proteomes" id="UP000758603"/>
    </source>
</evidence>
<dbReference type="SUPFAM" id="SSF56112">
    <property type="entry name" value="Protein kinase-like (PK-like)"/>
    <property type="match status" value="1"/>
</dbReference>
<dbReference type="AlphaFoldDB" id="A0A9P8UU38"/>
<keyword evidence="2" id="KW-0808">Transferase</keyword>
<proteinExistence type="predicted"/>
<dbReference type="OrthoDB" id="2906425at2759"/>
<comment type="caution">
    <text evidence="2">The sequence shown here is derived from an EMBL/GenBank/DDBJ whole genome shotgun (WGS) entry which is preliminary data.</text>
</comment>
<dbReference type="InterPro" id="IPR011009">
    <property type="entry name" value="Kinase-like_dom_sf"/>
</dbReference>
<organism evidence="2 3">
    <name type="scientific">Truncatella angustata</name>
    <dbReference type="NCBI Taxonomy" id="152316"/>
    <lineage>
        <taxon>Eukaryota</taxon>
        <taxon>Fungi</taxon>
        <taxon>Dikarya</taxon>
        <taxon>Ascomycota</taxon>
        <taxon>Pezizomycotina</taxon>
        <taxon>Sordariomycetes</taxon>
        <taxon>Xylariomycetidae</taxon>
        <taxon>Amphisphaeriales</taxon>
        <taxon>Sporocadaceae</taxon>
        <taxon>Truncatella</taxon>
    </lineage>
</organism>